<dbReference type="InterPro" id="IPR025824">
    <property type="entry name" value="OB-fold_nuc-bd_dom"/>
</dbReference>
<evidence type="ECO:0000259" key="8">
    <source>
        <dbReference type="Pfam" id="PF13742"/>
    </source>
</evidence>
<evidence type="ECO:0000259" key="7">
    <source>
        <dbReference type="Pfam" id="PF02601"/>
    </source>
</evidence>
<dbReference type="InterPro" id="IPR020579">
    <property type="entry name" value="Exonuc_VII_lsu_C"/>
</dbReference>
<evidence type="ECO:0000313" key="9">
    <source>
        <dbReference type="EMBL" id="MBM7713766.1"/>
    </source>
</evidence>
<evidence type="ECO:0000256" key="4">
    <source>
        <dbReference type="ARBA" id="ARBA00022839"/>
    </source>
</evidence>
<comment type="catalytic activity">
    <reaction evidence="5 6">
        <text>Exonucleolytic cleavage in either 5'- to 3'- or 3'- to 5'-direction to yield nucleoside 5'-phosphates.</text>
        <dbReference type="EC" id="3.1.11.6"/>
    </reaction>
</comment>
<keyword evidence="3 5" id="KW-0378">Hydrolase</keyword>
<evidence type="ECO:0000256" key="3">
    <source>
        <dbReference type="ARBA" id="ARBA00022801"/>
    </source>
</evidence>
<accession>A0ABS2R292</accession>
<dbReference type="Proteomes" id="UP000823485">
    <property type="component" value="Unassembled WGS sequence"/>
</dbReference>
<evidence type="ECO:0000256" key="5">
    <source>
        <dbReference type="HAMAP-Rule" id="MF_00378"/>
    </source>
</evidence>
<gene>
    <name evidence="5" type="primary">xseA</name>
    <name evidence="9" type="ORF">JOC94_000735</name>
</gene>
<evidence type="ECO:0000256" key="2">
    <source>
        <dbReference type="ARBA" id="ARBA00022722"/>
    </source>
</evidence>
<dbReference type="PANTHER" id="PTHR30008">
    <property type="entry name" value="EXODEOXYRIBONUCLEASE 7 LARGE SUBUNIT"/>
    <property type="match status" value="1"/>
</dbReference>
<dbReference type="Pfam" id="PF13742">
    <property type="entry name" value="tRNA_anti_2"/>
    <property type="match status" value="1"/>
</dbReference>
<keyword evidence="1 5" id="KW-0963">Cytoplasm</keyword>
<dbReference type="CDD" id="cd04489">
    <property type="entry name" value="ExoVII_LU_OBF"/>
    <property type="match status" value="1"/>
</dbReference>
<dbReference type="EMBL" id="JAFBFH010000003">
    <property type="protein sequence ID" value="MBM7713766.1"/>
    <property type="molecule type" value="Genomic_DNA"/>
</dbReference>
<evidence type="ECO:0000256" key="1">
    <source>
        <dbReference type="ARBA" id="ARBA00022490"/>
    </source>
</evidence>
<evidence type="ECO:0000313" key="10">
    <source>
        <dbReference type="Proteomes" id="UP000823485"/>
    </source>
</evidence>
<dbReference type="RefSeq" id="WP_077111343.1">
    <property type="nucleotide sequence ID" value="NZ_JAFBFH010000003.1"/>
</dbReference>
<dbReference type="PANTHER" id="PTHR30008:SF0">
    <property type="entry name" value="EXODEOXYRIBONUCLEASE 7 LARGE SUBUNIT"/>
    <property type="match status" value="1"/>
</dbReference>
<comment type="function">
    <text evidence="5">Bidirectionally degrades single-stranded DNA into large acid-insoluble oligonucleotides, which are then degraded further into small acid-soluble oligonucleotides.</text>
</comment>
<dbReference type="HAMAP" id="MF_00378">
    <property type="entry name" value="Exonuc_7_L"/>
    <property type="match status" value="1"/>
</dbReference>
<comment type="subcellular location">
    <subcellularLocation>
        <location evidence="5 6">Cytoplasm</location>
    </subcellularLocation>
</comment>
<keyword evidence="4 5" id="KW-0269">Exonuclease</keyword>
<dbReference type="GO" id="GO:0008855">
    <property type="term" value="F:exodeoxyribonuclease VII activity"/>
    <property type="evidence" value="ECO:0007669"/>
    <property type="project" value="UniProtKB-EC"/>
</dbReference>
<protein>
    <recommendedName>
        <fullName evidence="5">Exodeoxyribonuclease 7 large subunit</fullName>
        <ecNumber evidence="5">3.1.11.6</ecNumber>
    </recommendedName>
    <alternativeName>
        <fullName evidence="5">Exodeoxyribonuclease VII large subunit</fullName>
        <shortName evidence="5">Exonuclease VII large subunit</shortName>
    </alternativeName>
</protein>
<name>A0ABS2R292_9BACI</name>
<dbReference type="EC" id="3.1.11.6" evidence="5"/>
<comment type="caution">
    <text evidence="9">The sequence shown here is derived from an EMBL/GenBank/DDBJ whole genome shotgun (WGS) entry which is preliminary data.</text>
</comment>
<proteinExistence type="inferred from homology"/>
<sequence>MEKPTYLTIKALTKYIKRKFDADPHLKDILVKGEISNFKRHSSGHMYFTLKDEHARINAVMFSRFASSLKFTPENGMHVLVKGSVTVYEMSGQYQMYVAEMQPDGIGELYLAYEQLKEKLEKEGLFHEEKKKTLPAFPETIGVITSPTGAAIRDIITTLKRRYPIGKIIVIPAMVQGVNASGSIAHAIRKANDKNIADVLIVGRGGGSIEELWAFNEEIVAREIAASHIPIISAVGHETDFTIADFAADVRAATPTAAAELAVPHINDLLDQLMQRKTRLYQSMSAIVKTGKSKLNYLEQSYLFRNPERIYEQKWLHLDRLTEKLHHAQNHILLKKKHRYEDLSNGLSRYHPLSIVKSGKERVLRAERRLALESKAVFKSKAGEFSGKVATLEALNPLNILRRGFNIAYTEEGKLLKSIHQSEKGDNLAIQLVDGKLFCTINEKEKGAKE</sequence>
<feature type="domain" description="OB-fold nucleic acid binding" evidence="8">
    <location>
        <begin position="7"/>
        <end position="102"/>
    </location>
</feature>
<evidence type="ECO:0000256" key="6">
    <source>
        <dbReference type="RuleBase" id="RU004355"/>
    </source>
</evidence>
<comment type="similarity">
    <text evidence="5 6">Belongs to the XseA family.</text>
</comment>
<keyword evidence="10" id="KW-1185">Reference proteome</keyword>
<keyword evidence="2 5" id="KW-0540">Nuclease</keyword>
<reference evidence="9 10" key="1">
    <citation type="submission" date="2021-01" db="EMBL/GenBank/DDBJ databases">
        <title>Genomic Encyclopedia of Type Strains, Phase IV (KMG-IV): sequencing the most valuable type-strain genomes for metagenomic binning, comparative biology and taxonomic classification.</title>
        <authorList>
            <person name="Goeker M."/>
        </authorList>
    </citation>
    <scope>NUCLEOTIDE SEQUENCE [LARGE SCALE GENOMIC DNA]</scope>
    <source>
        <strain evidence="9 10">DSM 105453</strain>
    </source>
</reference>
<dbReference type="InterPro" id="IPR003753">
    <property type="entry name" value="Exonuc_VII_L"/>
</dbReference>
<dbReference type="Pfam" id="PF02601">
    <property type="entry name" value="Exonuc_VII_L"/>
    <property type="match status" value="1"/>
</dbReference>
<feature type="domain" description="Exonuclease VII large subunit C-terminal" evidence="7">
    <location>
        <begin position="125"/>
        <end position="439"/>
    </location>
</feature>
<dbReference type="NCBIfam" id="TIGR00237">
    <property type="entry name" value="xseA"/>
    <property type="match status" value="1"/>
</dbReference>
<comment type="subunit">
    <text evidence="5">Heterooligomer composed of large and small subunits.</text>
</comment>
<organism evidence="9 10">
    <name type="scientific">Siminovitchia thermophila</name>
    <dbReference type="NCBI Taxonomy" id="1245522"/>
    <lineage>
        <taxon>Bacteria</taxon>
        <taxon>Bacillati</taxon>
        <taxon>Bacillota</taxon>
        <taxon>Bacilli</taxon>
        <taxon>Bacillales</taxon>
        <taxon>Bacillaceae</taxon>
        <taxon>Siminovitchia</taxon>
    </lineage>
</organism>